<dbReference type="SUPFAM" id="SSF47413">
    <property type="entry name" value="lambda repressor-like DNA-binding domains"/>
    <property type="match status" value="2"/>
</dbReference>
<name>A0A9X0W871_9GAMM</name>
<evidence type="ECO:0000259" key="2">
    <source>
        <dbReference type="PROSITE" id="PS50943"/>
    </source>
</evidence>
<feature type="region of interest" description="Disordered" evidence="1">
    <location>
        <begin position="179"/>
        <end position="227"/>
    </location>
</feature>
<reference evidence="3 4" key="1">
    <citation type="journal article" date="2020" name="Microorganisms">
        <title>Osmotic Adaptation and Compatible Solute Biosynthesis of Phototrophic Bacteria as Revealed from Genome Analyses.</title>
        <authorList>
            <person name="Imhoff J.F."/>
            <person name="Rahn T."/>
            <person name="Kunzel S."/>
            <person name="Keller A."/>
            <person name="Neulinger S.C."/>
        </authorList>
    </citation>
    <scope>NUCLEOTIDE SEQUENCE [LARGE SCALE GENOMIC DNA]</scope>
    <source>
        <strain evidence="3 4">DSM 25653</strain>
    </source>
</reference>
<sequence>MYETTRLAIALRMARAVAQMTQVELASALDVSKTIIARNERADMAMRADTLVRLIAVMRSRQIEIDLFSTLDTVRLEAAGPHLDSAAMRAARAALNISQQAFADELGLSKSVVTHGERNDSIMRSDTLMILIETMQARGIDLDWSPVNETLSVIVQAKAVLAIEEEERRELIPLSAVSGVKEGQASTGTMTEATETEHALLSKLLSTPSEASPRADQSEQGSEDEPS</sequence>
<feature type="domain" description="HTH cro/C1-type" evidence="2">
    <location>
        <begin position="88"/>
        <end position="142"/>
    </location>
</feature>
<comment type="caution">
    <text evidence="3">The sequence shown here is derived from an EMBL/GenBank/DDBJ whole genome shotgun (WGS) entry which is preliminary data.</text>
</comment>
<dbReference type="Gene3D" id="1.10.260.40">
    <property type="entry name" value="lambda repressor-like DNA-binding domains"/>
    <property type="match status" value="2"/>
</dbReference>
<proteinExistence type="predicted"/>
<dbReference type="Pfam" id="PF01381">
    <property type="entry name" value="HTH_3"/>
    <property type="match status" value="1"/>
</dbReference>
<evidence type="ECO:0000313" key="4">
    <source>
        <dbReference type="Proteomes" id="UP001138768"/>
    </source>
</evidence>
<dbReference type="Proteomes" id="UP001138768">
    <property type="component" value="Unassembled WGS sequence"/>
</dbReference>
<dbReference type="AlphaFoldDB" id="A0A9X0W871"/>
<dbReference type="InterPro" id="IPR010982">
    <property type="entry name" value="Lambda_DNA-bd_dom_sf"/>
</dbReference>
<gene>
    <name evidence="3" type="ORF">CKO42_09120</name>
</gene>
<dbReference type="InterPro" id="IPR001387">
    <property type="entry name" value="Cro/C1-type_HTH"/>
</dbReference>
<dbReference type="CDD" id="cd00093">
    <property type="entry name" value="HTH_XRE"/>
    <property type="match status" value="2"/>
</dbReference>
<accession>A0A9X0W871</accession>
<dbReference type="GO" id="GO:0003677">
    <property type="term" value="F:DNA binding"/>
    <property type="evidence" value="ECO:0007669"/>
    <property type="project" value="InterPro"/>
</dbReference>
<dbReference type="PROSITE" id="PS50943">
    <property type="entry name" value="HTH_CROC1"/>
    <property type="match status" value="2"/>
</dbReference>
<organism evidence="3 4">
    <name type="scientific">Lamprobacter modestohalophilus</name>
    <dbReference type="NCBI Taxonomy" id="1064514"/>
    <lineage>
        <taxon>Bacteria</taxon>
        <taxon>Pseudomonadati</taxon>
        <taxon>Pseudomonadota</taxon>
        <taxon>Gammaproteobacteria</taxon>
        <taxon>Chromatiales</taxon>
        <taxon>Chromatiaceae</taxon>
        <taxon>Lamprobacter</taxon>
    </lineage>
</organism>
<evidence type="ECO:0000313" key="3">
    <source>
        <dbReference type="EMBL" id="MBK1618596.1"/>
    </source>
</evidence>
<evidence type="ECO:0000256" key="1">
    <source>
        <dbReference type="SAM" id="MobiDB-lite"/>
    </source>
</evidence>
<dbReference type="EMBL" id="NRRY01000011">
    <property type="protein sequence ID" value="MBK1618596.1"/>
    <property type="molecule type" value="Genomic_DNA"/>
</dbReference>
<keyword evidence="4" id="KW-1185">Reference proteome</keyword>
<feature type="domain" description="HTH cro/C1-type" evidence="2">
    <location>
        <begin position="11"/>
        <end position="68"/>
    </location>
</feature>
<feature type="compositionally biased region" description="Polar residues" evidence="1">
    <location>
        <begin position="184"/>
        <end position="193"/>
    </location>
</feature>
<dbReference type="SMART" id="SM00530">
    <property type="entry name" value="HTH_XRE"/>
    <property type="match status" value="2"/>
</dbReference>
<dbReference type="RefSeq" id="WP_200242467.1">
    <property type="nucleotide sequence ID" value="NZ_NRRY01000011.1"/>
</dbReference>
<protein>
    <recommendedName>
        <fullName evidence="2">HTH cro/C1-type domain-containing protein</fullName>
    </recommendedName>
</protein>